<evidence type="ECO:0000313" key="3">
    <source>
        <dbReference type="EMBL" id="KAG9450596.1"/>
    </source>
</evidence>
<feature type="signal peptide" evidence="2">
    <location>
        <begin position="1"/>
        <end position="20"/>
    </location>
</feature>
<accession>A0AAV7ERY6</accession>
<evidence type="ECO:0000313" key="4">
    <source>
        <dbReference type="Proteomes" id="UP000825729"/>
    </source>
</evidence>
<feature type="chain" id="PRO_5043473678" evidence="2">
    <location>
        <begin position="21"/>
        <end position="93"/>
    </location>
</feature>
<evidence type="ECO:0000256" key="2">
    <source>
        <dbReference type="SAM" id="SignalP"/>
    </source>
</evidence>
<feature type="region of interest" description="Disordered" evidence="1">
    <location>
        <begin position="46"/>
        <end position="93"/>
    </location>
</feature>
<dbReference type="Proteomes" id="UP000825729">
    <property type="component" value="Unassembled WGS sequence"/>
</dbReference>
<comment type="caution">
    <text evidence="3">The sequence shown here is derived from an EMBL/GenBank/DDBJ whole genome shotgun (WGS) entry which is preliminary data.</text>
</comment>
<feature type="compositionally biased region" description="Basic and acidic residues" evidence="1">
    <location>
        <begin position="53"/>
        <end position="73"/>
    </location>
</feature>
<keyword evidence="4" id="KW-1185">Reference proteome</keyword>
<organism evidence="3 4">
    <name type="scientific">Aristolochia fimbriata</name>
    <name type="common">White veined hardy Dutchman's pipe vine</name>
    <dbReference type="NCBI Taxonomy" id="158543"/>
    <lineage>
        <taxon>Eukaryota</taxon>
        <taxon>Viridiplantae</taxon>
        <taxon>Streptophyta</taxon>
        <taxon>Embryophyta</taxon>
        <taxon>Tracheophyta</taxon>
        <taxon>Spermatophyta</taxon>
        <taxon>Magnoliopsida</taxon>
        <taxon>Magnoliidae</taxon>
        <taxon>Piperales</taxon>
        <taxon>Aristolochiaceae</taxon>
        <taxon>Aristolochia</taxon>
    </lineage>
</organism>
<reference evidence="3 4" key="1">
    <citation type="submission" date="2021-07" db="EMBL/GenBank/DDBJ databases">
        <title>The Aristolochia fimbriata genome: insights into angiosperm evolution, floral development and chemical biosynthesis.</title>
        <authorList>
            <person name="Jiao Y."/>
        </authorList>
    </citation>
    <scope>NUCLEOTIDE SEQUENCE [LARGE SCALE GENOMIC DNA]</scope>
    <source>
        <strain evidence="3">IBCAS-2021</strain>
        <tissue evidence="3">Leaf</tissue>
    </source>
</reference>
<keyword evidence="2" id="KW-0732">Signal</keyword>
<proteinExistence type="predicted"/>
<dbReference type="PROSITE" id="PS51257">
    <property type="entry name" value="PROKAR_LIPOPROTEIN"/>
    <property type="match status" value="1"/>
</dbReference>
<sequence length="93" mass="10392">MKTCFAALIVLLVLFTLACSSVSHSEPEEERRSSIGAFQSRRLLAREASSSETLRDIPKLEKNPMKQAKDSFRKIPRSGANPTQNKSKPRFLG</sequence>
<protein>
    <submittedName>
        <fullName evidence="3">Uncharacterized protein</fullName>
    </submittedName>
</protein>
<dbReference type="AlphaFoldDB" id="A0AAV7ERY6"/>
<dbReference type="EMBL" id="JAINDJ010000004">
    <property type="protein sequence ID" value="KAG9450596.1"/>
    <property type="molecule type" value="Genomic_DNA"/>
</dbReference>
<gene>
    <name evidence="3" type="ORF">H6P81_010561</name>
</gene>
<name>A0AAV7ERY6_ARIFI</name>
<evidence type="ECO:0000256" key="1">
    <source>
        <dbReference type="SAM" id="MobiDB-lite"/>
    </source>
</evidence>